<dbReference type="EMBL" id="KZ857407">
    <property type="protein sequence ID" value="RDX49110.1"/>
    <property type="molecule type" value="Genomic_DNA"/>
</dbReference>
<feature type="region of interest" description="Disordered" evidence="1">
    <location>
        <begin position="53"/>
        <end position="74"/>
    </location>
</feature>
<name>A0A371D9B7_9APHY</name>
<reference evidence="2 3" key="1">
    <citation type="journal article" date="2018" name="Biotechnol. Biofuels">
        <title>Integrative visual omics of the white-rot fungus Polyporus brumalis exposes the biotechnological potential of its oxidative enzymes for delignifying raw plant biomass.</title>
        <authorList>
            <person name="Miyauchi S."/>
            <person name="Rancon A."/>
            <person name="Drula E."/>
            <person name="Hage H."/>
            <person name="Chaduli D."/>
            <person name="Favel A."/>
            <person name="Grisel S."/>
            <person name="Henrissat B."/>
            <person name="Herpoel-Gimbert I."/>
            <person name="Ruiz-Duenas F.J."/>
            <person name="Chevret D."/>
            <person name="Hainaut M."/>
            <person name="Lin J."/>
            <person name="Wang M."/>
            <person name="Pangilinan J."/>
            <person name="Lipzen A."/>
            <person name="Lesage-Meessen L."/>
            <person name="Navarro D."/>
            <person name="Riley R."/>
            <person name="Grigoriev I.V."/>
            <person name="Zhou S."/>
            <person name="Raouche S."/>
            <person name="Rosso M.N."/>
        </authorList>
    </citation>
    <scope>NUCLEOTIDE SEQUENCE [LARGE SCALE GENOMIC DNA]</scope>
    <source>
        <strain evidence="2 3">BRFM 1820</strain>
    </source>
</reference>
<dbReference type="OrthoDB" id="2762949at2759"/>
<evidence type="ECO:0000256" key="1">
    <source>
        <dbReference type="SAM" id="MobiDB-lite"/>
    </source>
</evidence>
<organism evidence="2 3">
    <name type="scientific">Lentinus brumalis</name>
    <dbReference type="NCBI Taxonomy" id="2498619"/>
    <lineage>
        <taxon>Eukaryota</taxon>
        <taxon>Fungi</taxon>
        <taxon>Dikarya</taxon>
        <taxon>Basidiomycota</taxon>
        <taxon>Agaricomycotina</taxon>
        <taxon>Agaricomycetes</taxon>
        <taxon>Polyporales</taxon>
        <taxon>Polyporaceae</taxon>
        <taxon>Lentinus</taxon>
    </lineage>
</organism>
<evidence type="ECO:0000313" key="2">
    <source>
        <dbReference type="EMBL" id="RDX49110.1"/>
    </source>
</evidence>
<protein>
    <submittedName>
        <fullName evidence="2">Uncharacterized protein</fullName>
    </submittedName>
</protein>
<accession>A0A371D9B7</accession>
<sequence length="303" mass="33222">MLLSGSPMECNPLSSDSHLSSLDFTLDAVQSIRPLLEALDNPTKAVQLANSNIADSDDHADSDNSSDSVPSLRTVLDSESDSQDVYYAPKHFPPIFIPFGARFLDPWTGNHNRRDHTQAAYINIKLYYPTLLAEIAGRFLVKLEVRANERNERSVAQTIHLPMSIEAARALPAAVWQTFWADLVGSGLSELLNAYQHDLIQDLILMFRYFNAPLPQATAMWPAFIEQLQSAAEAGAQFDTPGEEILYDLALWEKSCIPDAFPPPLGDLSCDTDQPAAHAESGNVELDHLVTADCKASDTAPAA</sequence>
<dbReference type="AlphaFoldDB" id="A0A371D9B7"/>
<keyword evidence="3" id="KW-1185">Reference proteome</keyword>
<proteinExistence type="predicted"/>
<dbReference type="Proteomes" id="UP000256964">
    <property type="component" value="Unassembled WGS sequence"/>
</dbReference>
<gene>
    <name evidence="2" type="ORF">OH76DRAFT_1483334</name>
</gene>
<evidence type="ECO:0000313" key="3">
    <source>
        <dbReference type="Proteomes" id="UP000256964"/>
    </source>
</evidence>